<dbReference type="InterPro" id="IPR056920">
    <property type="entry name" value="PRTase-CE"/>
</dbReference>
<feature type="domain" description="PRTase-CE" evidence="1">
    <location>
        <begin position="31"/>
        <end position="346"/>
    </location>
</feature>
<evidence type="ECO:0000259" key="1">
    <source>
        <dbReference type="Pfam" id="PF24390"/>
    </source>
</evidence>
<dbReference type="Proteomes" id="UP000184611">
    <property type="component" value="Unassembled WGS sequence"/>
</dbReference>
<accession>A0A1M7ZZH1</accession>
<evidence type="ECO:0000313" key="3">
    <source>
        <dbReference type="Proteomes" id="UP000184611"/>
    </source>
</evidence>
<dbReference type="AlphaFoldDB" id="A0A1M7ZZH1"/>
<reference evidence="3" key="1">
    <citation type="submission" date="2016-12" db="EMBL/GenBank/DDBJ databases">
        <authorList>
            <person name="Varghese N."/>
            <person name="Submissions S."/>
        </authorList>
    </citation>
    <scope>NUCLEOTIDE SEQUENCE [LARGE SCALE GENOMIC DNA]</scope>
    <source>
        <strain evidence="3">DSM 18830</strain>
    </source>
</reference>
<keyword evidence="3" id="KW-1185">Reference proteome</keyword>
<dbReference type="EMBL" id="FRYK01000005">
    <property type="protein sequence ID" value="SHO74027.1"/>
    <property type="molecule type" value="Genomic_DNA"/>
</dbReference>
<organism evidence="2 3">
    <name type="scientific">Flavobacterium cucumis</name>
    <dbReference type="NCBI Taxonomy" id="416016"/>
    <lineage>
        <taxon>Bacteria</taxon>
        <taxon>Pseudomonadati</taxon>
        <taxon>Bacteroidota</taxon>
        <taxon>Flavobacteriia</taxon>
        <taxon>Flavobacteriales</taxon>
        <taxon>Flavobacteriaceae</taxon>
        <taxon>Flavobacterium</taxon>
    </lineage>
</organism>
<sequence>MEQIAENIVVITKDYHSDYDEGFVMSSKHVLDWVNQFDEQDQEFVLSELLHILNQGVYISKEKAKEILWEFLNKATTFFGYQNVETFMRETHFINSQAEHKSQSILLSLINDIMLNKTGFTIEICGSLGVKNYIYLDDVLASGGTFKFAIKKFIEENSLLKPLINKELRILSFFFCTHSWGLDNTRYSLKKLFGDENYFLDVAKFPIGCYYKIENNLKGFNPKLNLVYPEKSKNEYDAYLVSLENASVQSDKAYRKATQPSQEAFFSSKENRNRLEQIFLDKGIEIISKIQDETTKQKHRPLGKTYPSYKTFGTGTLFFTWRNISNTCPIVLWWDNQAHNWKGLFPLYNRGN</sequence>
<proteinExistence type="predicted"/>
<protein>
    <recommendedName>
        <fullName evidence="1">PRTase-CE domain-containing protein</fullName>
    </recommendedName>
</protein>
<gene>
    <name evidence="2" type="ORF">SAMN05443547_2407</name>
</gene>
<evidence type="ECO:0000313" key="2">
    <source>
        <dbReference type="EMBL" id="SHO74027.1"/>
    </source>
</evidence>
<dbReference type="RefSeq" id="WP_073584772.1">
    <property type="nucleotide sequence ID" value="NZ_CBCSEA010000019.1"/>
</dbReference>
<dbReference type="OrthoDB" id="7753492at2"/>
<name>A0A1M7ZZH1_9FLAO</name>
<dbReference type="Pfam" id="PF24390">
    <property type="entry name" value="PRTase-CE"/>
    <property type="match status" value="1"/>
</dbReference>
<dbReference type="STRING" id="416016.SAMN05443547_2407"/>